<sequence>MIRNDKRRKLVKRYATKRAALKAQISDRSASPEDRFKAVLELAELPRNSAKNRVRNRCALTGRPRSNYRKFNLCRNALRLLASRGELPGVTKSSW</sequence>
<evidence type="ECO:0000256" key="7">
    <source>
        <dbReference type="HAMAP-Rule" id="MF_00537"/>
    </source>
</evidence>
<protein>
    <recommendedName>
        <fullName evidence="5 7">Small ribosomal subunit protein uS14</fullName>
    </recommendedName>
</protein>
<evidence type="ECO:0000256" key="3">
    <source>
        <dbReference type="ARBA" id="ARBA00022980"/>
    </source>
</evidence>
<dbReference type="GO" id="GO:0006412">
    <property type="term" value="P:translation"/>
    <property type="evidence" value="ECO:0007669"/>
    <property type="project" value="UniProtKB-UniRule"/>
</dbReference>
<name>G2KQV0_MICAA</name>
<keyword evidence="7" id="KW-0699">rRNA-binding</keyword>
<dbReference type="AlphaFoldDB" id="G2KQV0"/>
<dbReference type="InterPro" id="IPR018271">
    <property type="entry name" value="Ribosomal_uS14_CS"/>
</dbReference>
<dbReference type="HOGENOM" id="CLU_139869_0_1_5"/>
<dbReference type="NCBIfam" id="NF006477">
    <property type="entry name" value="PRK08881.1"/>
    <property type="match status" value="1"/>
</dbReference>
<accession>G2KQV0</accession>
<dbReference type="GO" id="GO:0005737">
    <property type="term" value="C:cytoplasm"/>
    <property type="evidence" value="ECO:0007669"/>
    <property type="project" value="UniProtKB-ARBA"/>
</dbReference>
<evidence type="ECO:0000256" key="4">
    <source>
        <dbReference type="ARBA" id="ARBA00023274"/>
    </source>
</evidence>
<dbReference type="Gene3D" id="1.10.287.1480">
    <property type="match status" value="1"/>
</dbReference>
<keyword evidence="7" id="KW-0694">RNA-binding</keyword>
<dbReference type="eggNOG" id="COG0199">
    <property type="taxonomic scope" value="Bacteria"/>
</dbReference>
<dbReference type="PANTHER" id="PTHR19836">
    <property type="entry name" value="30S RIBOSOMAL PROTEIN S14"/>
    <property type="match status" value="1"/>
</dbReference>
<dbReference type="KEGG" id="mai:MICA_2121"/>
<dbReference type="STRING" id="856793.MICA_2121"/>
<evidence type="ECO:0000256" key="2">
    <source>
        <dbReference type="ARBA" id="ARBA00009083"/>
    </source>
</evidence>
<comment type="similarity">
    <text evidence="2 7">Belongs to the universal ribosomal protein uS14 family.</text>
</comment>
<dbReference type="FunFam" id="1.10.287.1480:FF:000001">
    <property type="entry name" value="30S ribosomal protein S14"/>
    <property type="match status" value="1"/>
</dbReference>
<dbReference type="InterPro" id="IPR001209">
    <property type="entry name" value="Ribosomal_uS14"/>
</dbReference>
<comment type="function">
    <text evidence="1 7">Binds 16S rRNA, required for the assembly of 30S particles and may also be responsible for determining the conformation of the 16S rRNA at the A site.</text>
</comment>
<evidence type="ECO:0000256" key="5">
    <source>
        <dbReference type="ARBA" id="ARBA00035167"/>
    </source>
</evidence>
<evidence type="ECO:0000256" key="6">
    <source>
        <dbReference type="ARBA" id="ARBA00047110"/>
    </source>
</evidence>
<evidence type="ECO:0000313" key="9">
    <source>
        <dbReference type="Proteomes" id="UP000009286"/>
    </source>
</evidence>
<dbReference type="GO" id="GO:0015935">
    <property type="term" value="C:small ribosomal subunit"/>
    <property type="evidence" value="ECO:0007669"/>
    <property type="project" value="TreeGrafter"/>
</dbReference>
<comment type="subunit">
    <text evidence="6 7">Part of the 30S ribosomal subunit. Contacts proteins S3 and S10.</text>
</comment>
<dbReference type="GO" id="GO:0003735">
    <property type="term" value="F:structural constituent of ribosome"/>
    <property type="evidence" value="ECO:0007669"/>
    <property type="project" value="InterPro"/>
</dbReference>
<dbReference type="InterPro" id="IPR023036">
    <property type="entry name" value="Ribosomal_uS14_bac/plastid"/>
</dbReference>
<dbReference type="PROSITE" id="PS00527">
    <property type="entry name" value="RIBOSOMAL_S14"/>
    <property type="match status" value="1"/>
</dbReference>
<gene>
    <name evidence="7" type="primary">rpsN</name>
    <name evidence="8" type="ordered locus">MICA_2121</name>
</gene>
<evidence type="ECO:0000256" key="1">
    <source>
        <dbReference type="ARBA" id="ARBA00003686"/>
    </source>
</evidence>
<dbReference type="HAMAP" id="MF_00537">
    <property type="entry name" value="Ribosomal_uS14_1"/>
    <property type="match status" value="1"/>
</dbReference>
<dbReference type="SUPFAM" id="SSF57716">
    <property type="entry name" value="Glucocorticoid receptor-like (DNA-binding domain)"/>
    <property type="match status" value="1"/>
</dbReference>
<keyword evidence="3 7" id="KW-0689">Ribosomal protein</keyword>
<dbReference type="Proteomes" id="UP000009286">
    <property type="component" value="Chromosome"/>
</dbReference>
<evidence type="ECO:0000313" key="8">
    <source>
        <dbReference type="EMBL" id="AEP10428.1"/>
    </source>
</evidence>
<keyword evidence="9" id="KW-1185">Reference proteome</keyword>
<organism evidence="8 9">
    <name type="scientific">Micavibrio aeruginosavorus (strain ARL-13)</name>
    <dbReference type="NCBI Taxonomy" id="856793"/>
    <lineage>
        <taxon>Bacteria</taxon>
        <taxon>Pseudomonadati</taxon>
        <taxon>Bdellovibrionota</taxon>
        <taxon>Bdellovibrionia</taxon>
        <taxon>Bdellovibrionales</taxon>
        <taxon>Pseudobdellovibrionaceae</taxon>
        <taxon>Micavibrio</taxon>
    </lineage>
</organism>
<dbReference type="PANTHER" id="PTHR19836:SF19">
    <property type="entry name" value="SMALL RIBOSOMAL SUBUNIT PROTEIN US14M"/>
    <property type="match status" value="1"/>
</dbReference>
<keyword evidence="4 7" id="KW-0687">Ribonucleoprotein</keyword>
<dbReference type="EMBL" id="CP002382">
    <property type="protein sequence ID" value="AEP10428.1"/>
    <property type="molecule type" value="Genomic_DNA"/>
</dbReference>
<proteinExistence type="inferred from homology"/>
<reference evidence="8 9" key="1">
    <citation type="journal article" date="2011" name="BMC Genomics">
        <title>Genomic insights into an obligate epibiotic bacterial predator: Micavibrio aeruginosavorus ARL-13.</title>
        <authorList>
            <person name="Wang Z."/>
            <person name="Kadouri D."/>
            <person name="Wu M."/>
        </authorList>
    </citation>
    <scope>NUCLEOTIDE SEQUENCE [LARGE SCALE GENOMIC DNA]</scope>
    <source>
        <strain evidence="8 9">ARL-13</strain>
    </source>
</reference>
<dbReference type="GO" id="GO:0019843">
    <property type="term" value="F:rRNA binding"/>
    <property type="evidence" value="ECO:0007669"/>
    <property type="project" value="UniProtKB-UniRule"/>
</dbReference>
<dbReference type="Pfam" id="PF00253">
    <property type="entry name" value="Ribosomal_S14"/>
    <property type="match status" value="1"/>
</dbReference>